<evidence type="ECO:0000256" key="2">
    <source>
        <dbReference type="ARBA" id="ARBA00022692"/>
    </source>
</evidence>
<feature type="transmembrane region" description="Helical" evidence="5">
    <location>
        <begin position="196"/>
        <end position="215"/>
    </location>
</feature>
<sequence>MKHACCYCPHKHNLFLLKLWNCYSINGFIRPSFLALQQICYAECFYFIWFMQLVIYLYCRSSEYKNKNFVDYGIVSSMDLVKSVLKGGWSNVVLQSSDISRSKQLDPSLVDILKLHLATTYLIQINTVEGLSLITFNLKSGAKYTVLYTSKPYTSVEYPARLTMRFLADSTQSNASTNSTCGGVCQIKSSLLEGIFVANLLLTILISGLCCMIGIDTPTRFEAPQES</sequence>
<evidence type="ECO:0000256" key="5">
    <source>
        <dbReference type="SAM" id="Phobius"/>
    </source>
</evidence>
<dbReference type="EMBL" id="CP136897">
    <property type="protein sequence ID" value="WOL18034.1"/>
    <property type="molecule type" value="Genomic_DNA"/>
</dbReference>
<protein>
    <recommendedName>
        <fullName evidence="6">V-type proton ATPase subunit S1/VOA1 transmembrane domain-containing protein</fullName>
    </recommendedName>
</protein>
<comment type="subcellular location">
    <subcellularLocation>
        <location evidence="1">Membrane</location>
        <topology evidence="1">Single-pass membrane protein</topology>
    </subcellularLocation>
</comment>
<dbReference type="InterPro" id="IPR046756">
    <property type="entry name" value="VAS1/VOA1_TM"/>
</dbReference>
<dbReference type="AlphaFoldDB" id="A0AAQ3L055"/>
<proteinExistence type="predicted"/>
<organism evidence="7 8">
    <name type="scientific">Canna indica</name>
    <name type="common">Indian-shot</name>
    <dbReference type="NCBI Taxonomy" id="4628"/>
    <lineage>
        <taxon>Eukaryota</taxon>
        <taxon>Viridiplantae</taxon>
        <taxon>Streptophyta</taxon>
        <taxon>Embryophyta</taxon>
        <taxon>Tracheophyta</taxon>
        <taxon>Spermatophyta</taxon>
        <taxon>Magnoliopsida</taxon>
        <taxon>Liliopsida</taxon>
        <taxon>Zingiberales</taxon>
        <taxon>Cannaceae</taxon>
        <taxon>Canna</taxon>
    </lineage>
</organism>
<accession>A0AAQ3L055</accession>
<name>A0AAQ3L055_9LILI</name>
<keyword evidence="4 5" id="KW-0472">Membrane</keyword>
<reference evidence="7 8" key="1">
    <citation type="submission" date="2023-10" db="EMBL/GenBank/DDBJ databases">
        <title>Chromosome-scale genome assembly provides insights into flower coloration mechanisms of Canna indica.</title>
        <authorList>
            <person name="Li C."/>
        </authorList>
    </citation>
    <scope>NUCLEOTIDE SEQUENCE [LARGE SCALE GENOMIC DNA]</scope>
    <source>
        <tissue evidence="7">Flower</tissue>
    </source>
</reference>
<feature type="transmembrane region" description="Helical" evidence="5">
    <location>
        <begin position="35"/>
        <end position="59"/>
    </location>
</feature>
<keyword evidence="3 5" id="KW-1133">Transmembrane helix</keyword>
<keyword evidence="2 5" id="KW-0812">Transmembrane</keyword>
<dbReference type="PANTHER" id="PTHR35285:SF1">
    <property type="entry name" value="2-C-METHYL-D-ERYTHRITOL 4-PHOSPHATE CYTIDYLYLTRANSFERASE"/>
    <property type="match status" value="1"/>
</dbReference>
<evidence type="ECO:0000256" key="4">
    <source>
        <dbReference type="ARBA" id="ARBA00023136"/>
    </source>
</evidence>
<evidence type="ECO:0000313" key="7">
    <source>
        <dbReference type="EMBL" id="WOL18034.1"/>
    </source>
</evidence>
<dbReference type="Proteomes" id="UP001327560">
    <property type="component" value="Chromosome 8"/>
</dbReference>
<feature type="domain" description="V-type proton ATPase subunit S1/VOA1 transmembrane" evidence="6">
    <location>
        <begin position="191"/>
        <end position="222"/>
    </location>
</feature>
<evidence type="ECO:0000259" key="6">
    <source>
        <dbReference type="Pfam" id="PF20520"/>
    </source>
</evidence>
<dbReference type="PANTHER" id="PTHR35285">
    <property type="entry name" value="2-C-METHYL-D-ERYTHRITOL 4-PHOSPHATE CYTIDYLYLTRANSFERASE"/>
    <property type="match status" value="1"/>
</dbReference>
<dbReference type="Pfam" id="PF20520">
    <property type="entry name" value="Ac45-VOA1_TM"/>
    <property type="match status" value="1"/>
</dbReference>
<evidence type="ECO:0000256" key="3">
    <source>
        <dbReference type="ARBA" id="ARBA00022989"/>
    </source>
</evidence>
<evidence type="ECO:0000313" key="8">
    <source>
        <dbReference type="Proteomes" id="UP001327560"/>
    </source>
</evidence>
<keyword evidence="8" id="KW-1185">Reference proteome</keyword>
<dbReference type="GO" id="GO:0016020">
    <property type="term" value="C:membrane"/>
    <property type="evidence" value="ECO:0007669"/>
    <property type="project" value="UniProtKB-SubCell"/>
</dbReference>
<evidence type="ECO:0000256" key="1">
    <source>
        <dbReference type="ARBA" id="ARBA00004167"/>
    </source>
</evidence>
<gene>
    <name evidence="7" type="ORF">Cni_G26827</name>
</gene>